<name>C6Q147_9CLOT</name>
<dbReference type="EMBL" id="ACVI01000130">
    <property type="protein sequence ID" value="EET84783.1"/>
    <property type="molecule type" value="Genomic_DNA"/>
</dbReference>
<dbReference type="Proteomes" id="UP000004198">
    <property type="component" value="Unassembled WGS sequence"/>
</dbReference>
<organism evidence="2 3">
    <name type="scientific">Clostridium carboxidivorans P7</name>
    <dbReference type="NCBI Taxonomy" id="536227"/>
    <lineage>
        <taxon>Bacteria</taxon>
        <taxon>Bacillati</taxon>
        <taxon>Bacillota</taxon>
        <taxon>Clostridia</taxon>
        <taxon>Eubacteriales</taxon>
        <taxon>Clostridiaceae</taxon>
        <taxon>Clostridium</taxon>
    </lineage>
</organism>
<comment type="caution">
    <text evidence="2">The sequence shown here is derived from an EMBL/GenBank/DDBJ whole genome shotgun (WGS) entry which is preliminary data.</text>
</comment>
<evidence type="ECO:0000313" key="3">
    <source>
        <dbReference type="Proteomes" id="UP000004198"/>
    </source>
</evidence>
<keyword evidence="3" id="KW-1185">Reference proteome</keyword>
<proteinExistence type="predicted"/>
<evidence type="ECO:0000313" key="2">
    <source>
        <dbReference type="EMBL" id="EET84783.1"/>
    </source>
</evidence>
<evidence type="ECO:0000256" key="1">
    <source>
        <dbReference type="SAM" id="MobiDB-lite"/>
    </source>
</evidence>
<feature type="region of interest" description="Disordered" evidence="1">
    <location>
        <begin position="35"/>
        <end position="72"/>
    </location>
</feature>
<accession>C6Q147</accession>
<dbReference type="AlphaFoldDB" id="C6Q147"/>
<reference evidence="2 3" key="1">
    <citation type="submission" date="2009-06" db="EMBL/GenBank/DDBJ databases">
        <title>The draft genome of Clostridium carboxidivorans P7.</title>
        <authorList>
            <consortium name="US DOE Joint Genome Institute (JGI-PGF)"/>
            <person name="Lucas S."/>
            <person name="Copeland A."/>
            <person name="Lapidus A."/>
            <person name="Glavina del Rio T."/>
            <person name="Tice H."/>
            <person name="Bruce D."/>
            <person name="Goodwin L."/>
            <person name="Pitluck S."/>
            <person name="Larimer F."/>
            <person name="Land M.L."/>
            <person name="Hauser L."/>
            <person name="Hemme C.L."/>
        </authorList>
    </citation>
    <scope>NUCLEOTIDE SEQUENCE [LARGE SCALE GENOMIC DNA]</scope>
    <source>
        <strain evidence="2 3">P7</strain>
    </source>
</reference>
<protein>
    <submittedName>
        <fullName evidence="2">Uncharacterized protein</fullName>
    </submittedName>
</protein>
<sequence length="72" mass="9101">MYRNKNYKEERKILSKEEKFEFMLQDFMKISKEKITESNHKKHTVSEQVETKKVNNERRKRKNDRKNNQYKY</sequence>
<gene>
    <name evidence="2" type="ORF">CcarbDRAFT_4764</name>
</gene>